<dbReference type="Gene3D" id="3.30.420.40">
    <property type="match status" value="2"/>
</dbReference>
<comment type="caution">
    <text evidence="2">The sequence shown here is derived from an EMBL/GenBank/DDBJ whole genome shotgun (WGS) entry which is preliminary data.</text>
</comment>
<keyword evidence="1 2" id="KW-0418">Kinase</keyword>
<name>A0A9X3CG20_9VIBR</name>
<keyword evidence="1 2" id="KW-0808">Transferase</keyword>
<keyword evidence="1" id="KW-0067">ATP-binding</keyword>
<dbReference type="PANTHER" id="PTHR30605:SF0">
    <property type="entry name" value="ANHYDRO-N-ACETYLMURAMIC ACID KINASE"/>
    <property type="match status" value="1"/>
</dbReference>
<reference evidence="2" key="1">
    <citation type="submission" date="2022-02" db="EMBL/GenBank/DDBJ databases">
        <title>Vibrio sp. nov., a new bacterium isolated from Bohai sea, China.</title>
        <authorList>
            <person name="Yuan Y."/>
        </authorList>
    </citation>
    <scope>NUCLEOTIDE SEQUENCE</scope>
    <source>
        <strain evidence="2">DBSS07</strain>
    </source>
</reference>
<comment type="catalytic activity">
    <reaction evidence="1">
        <text>1,6-anhydro-N-acetyl-beta-muramate + ATP + H2O = N-acetyl-D-muramate 6-phosphate + ADP + H(+)</text>
        <dbReference type="Rhea" id="RHEA:24952"/>
        <dbReference type="ChEBI" id="CHEBI:15377"/>
        <dbReference type="ChEBI" id="CHEBI:15378"/>
        <dbReference type="ChEBI" id="CHEBI:30616"/>
        <dbReference type="ChEBI" id="CHEBI:58690"/>
        <dbReference type="ChEBI" id="CHEBI:58722"/>
        <dbReference type="ChEBI" id="CHEBI:456216"/>
        <dbReference type="EC" id="2.7.1.170"/>
    </reaction>
</comment>
<protein>
    <recommendedName>
        <fullName evidence="1">Anhydro-N-acetylmuramic acid kinase</fullName>
        <ecNumber evidence="1">2.7.1.170</ecNumber>
    </recommendedName>
    <alternativeName>
        <fullName evidence="1">AnhMurNAc kinase</fullName>
    </alternativeName>
</protein>
<dbReference type="GO" id="GO:0005524">
    <property type="term" value="F:ATP binding"/>
    <property type="evidence" value="ECO:0007669"/>
    <property type="project" value="UniProtKB-UniRule"/>
</dbReference>
<comment type="pathway">
    <text evidence="1">Cell wall biogenesis; peptidoglycan recycling.</text>
</comment>
<dbReference type="EC" id="2.7.1.170" evidence="1"/>
<dbReference type="EMBL" id="JAKRRX010000098">
    <property type="protein sequence ID" value="MCW8335194.1"/>
    <property type="molecule type" value="Genomic_DNA"/>
</dbReference>
<dbReference type="HAMAP" id="MF_01270">
    <property type="entry name" value="AnhMurNAc_kinase"/>
    <property type="match status" value="1"/>
</dbReference>
<dbReference type="RefSeq" id="WP_265688421.1">
    <property type="nucleotide sequence ID" value="NZ_JAKRRX010000098.1"/>
</dbReference>
<dbReference type="GO" id="GO:0009254">
    <property type="term" value="P:peptidoglycan turnover"/>
    <property type="evidence" value="ECO:0007669"/>
    <property type="project" value="UniProtKB-UniRule"/>
</dbReference>
<proteinExistence type="inferred from homology"/>
<dbReference type="CDD" id="cd24050">
    <property type="entry name" value="ASKHA_NBD_ANMK"/>
    <property type="match status" value="1"/>
</dbReference>
<organism evidence="2 3">
    <name type="scientific">Vibrio paucivorans</name>
    <dbReference type="NCBI Taxonomy" id="2829489"/>
    <lineage>
        <taxon>Bacteria</taxon>
        <taxon>Pseudomonadati</taxon>
        <taxon>Pseudomonadota</taxon>
        <taxon>Gammaproteobacteria</taxon>
        <taxon>Vibrionales</taxon>
        <taxon>Vibrionaceae</taxon>
        <taxon>Vibrio</taxon>
    </lineage>
</organism>
<evidence type="ECO:0000313" key="2">
    <source>
        <dbReference type="EMBL" id="MCW8335194.1"/>
    </source>
</evidence>
<dbReference type="NCBIfam" id="NF007148">
    <property type="entry name" value="PRK09585.3-2"/>
    <property type="match status" value="1"/>
</dbReference>
<dbReference type="PANTHER" id="PTHR30605">
    <property type="entry name" value="ANHYDRO-N-ACETYLMURAMIC ACID KINASE"/>
    <property type="match status" value="1"/>
</dbReference>
<keyword evidence="3" id="KW-1185">Reference proteome</keyword>
<evidence type="ECO:0000313" key="3">
    <source>
        <dbReference type="Proteomes" id="UP001155586"/>
    </source>
</evidence>
<sequence length="381" mass="41536">MESRELYIGVMSGTSLDGVDTVLTEISDGKVTLLASNDFAIPEALKQRVLNVCLGQDTNLVAIGQLDHDLGHLYADAILELLKKSGYQAQQITAIGNHGQTVYHQPNGPSPFTMQLGDANIIATRTGITTIADFRRKDMALGGQGAPLVPAFHQSLFQSQHSSVVVLNIGGIANISVLRPNQKVIGYDTGPGNMLMDAWCQKHTGRKYDADATFAKQGQLITPLLERLLQEDYLSQQPPKSTGRELFNLPWLENILTSLSDTPELSHDVNATAENIQRTLCEYTALTIANDVERYSVGAKPELFICGGGVHNPLLIERLNALLPRWRVDSTTNQGIDSDNMEAMAFAWLAHQRIHNLPSNLPEVTGAKQLASLGVLYLADS</sequence>
<keyword evidence="1" id="KW-0119">Carbohydrate metabolism</keyword>
<feature type="binding site" evidence="1">
    <location>
        <begin position="13"/>
        <end position="20"/>
    </location>
    <ligand>
        <name>ATP</name>
        <dbReference type="ChEBI" id="CHEBI:30616"/>
    </ligand>
</feature>
<dbReference type="AlphaFoldDB" id="A0A9X3CG20"/>
<comment type="similarity">
    <text evidence="1">Belongs to the anhydro-N-acetylmuramic acid kinase family.</text>
</comment>
<dbReference type="NCBIfam" id="NF007139">
    <property type="entry name" value="PRK09585.1-3"/>
    <property type="match status" value="1"/>
</dbReference>
<evidence type="ECO:0000256" key="1">
    <source>
        <dbReference type="HAMAP-Rule" id="MF_01270"/>
    </source>
</evidence>
<gene>
    <name evidence="1" type="primary">anmK</name>
    <name evidence="2" type="ORF">MD483_15340</name>
</gene>
<dbReference type="GO" id="GO:0016301">
    <property type="term" value="F:kinase activity"/>
    <property type="evidence" value="ECO:0007669"/>
    <property type="project" value="UniProtKB-KW"/>
</dbReference>
<comment type="function">
    <text evidence="1">Catalyzes the specific phosphorylation of 1,6-anhydro-N-acetylmuramic acid (anhMurNAc) with the simultaneous cleavage of the 1,6-anhydro ring, generating MurNAc-6-P. Is required for the utilization of anhMurNAc either imported from the medium or derived from its own cell wall murein, and thus plays a role in cell wall recycling.</text>
</comment>
<comment type="pathway">
    <text evidence="1">Amino-sugar metabolism; 1,6-anhydro-N-acetylmuramate degradation.</text>
</comment>
<keyword evidence="1" id="KW-0547">Nucleotide-binding</keyword>
<dbReference type="GO" id="GO:0097175">
    <property type="term" value="P:1,6-anhydro-N-acetyl-beta-muramic acid catabolic process"/>
    <property type="evidence" value="ECO:0007669"/>
    <property type="project" value="UniProtKB-UniRule"/>
</dbReference>
<accession>A0A9X3CG20</accession>
<dbReference type="InterPro" id="IPR043129">
    <property type="entry name" value="ATPase_NBD"/>
</dbReference>
<dbReference type="GO" id="GO:0006040">
    <property type="term" value="P:amino sugar metabolic process"/>
    <property type="evidence" value="ECO:0007669"/>
    <property type="project" value="InterPro"/>
</dbReference>
<dbReference type="GO" id="GO:0016773">
    <property type="term" value="F:phosphotransferase activity, alcohol group as acceptor"/>
    <property type="evidence" value="ECO:0007669"/>
    <property type="project" value="UniProtKB-UniRule"/>
</dbReference>
<dbReference type="InterPro" id="IPR005338">
    <property type="entry name" value="Anhydro_N_Ac-Mur_kinase"/>
</dbReference>
<dbReference type="Proteomes" id="UP001155586">
    <property type="component" value="Unassembled WGS sequence"/>
</dbReference>
<dbReference type="SUPFAM" id="SSF53067">
    <property type="entry name" value="Actin-like ATPase domain"/>
    <property type="match status" value="1"/>
</dbReference>
<dbReference type="Pfam" id="PF03702">
    <property type="entry name" value="AnmK"/>
    <property type="match status" value="1"/>
</dbReference>